<comment type="similarity">
    <text evidence="3">Belongs to the Hfq family.</text>
</comment>
<dbReference type="RefSeq" id="WP_013780310.1">
    <property type="nucleotide sequence ID" value="NC_015520.1"/>
</dbReference>
<evidence type="ECO:0000259" key="5">
    <source>
        <dbReference type="PROSITE" id="PS52002"/>
    </source>
</evidence>
<dbReference type="KEGG" id="mas:Mahau_0676"/>
<accession>F4A0K0</accession>
<keyword evidence="2 3" id="KW-0346">Stress response</keyword>
<dbReference type="PANTHER" id="PTHR34772:SF1">
    <property type="entry name" value="RNA-BINDING PROTEIN HFQ"/>
    <property type="match status" value="1"/>
</dbReference>
<evidence type="ECO:0000256" key="3">
    <source>
        <dbReference type="HAMAP-Rule" id="MF_00436"/>
    </source>
</evidence>
<feature type="compositionally biased region" description="Polar residues" evidence="4">
    <location>
        <begin position="76"/>
        <end position="90"/>
    </location>
</feature>
<feature type="domain" description="Sm" evidence="5">
    <location>
        <begin position="11"/>
        <end position="71"/>
    </location>
</feature>
<dbReference type="Pfam" id="PF17209">
    <property type="entry name" value="Hfq"/>
    <property type="match status" value="1"/>
</dbReference>
<dbReference type="HAMAP" id="MF_00436">
    <property type="entry name" value="Hfq"/>
    <property type="match status" value="1"/>
</dbReference>
<evidence type="ECO:0000256" key="2">
    <source>
        <dbReference type="ARBA" id="ARBA00023016"/>
    </source>
</evidence>
<comment type="function">
    <text evidence="3">RNA chaperone that binds small regulatory RNA (sRNAs) and mRNAs to facilitate mRNA translational regulation in response to envelope stress, environmental stress and changes in metabolite concentrations. Also binds with high specificity to tRNAs.</text>
</comment>
<dbReference type="PANTHER" id="PTHR34772">
    <property type="entry name" value="RNA-BINDING PROTEIN HFQ"/>
    <property type="match status" value="1"/>
</dbReference>
<reference evidence="7" key="1">
    <citation type="submission" date="2010-11" db="EMBL/GenBank/DDBJ databases">
        <title>The complete genome of Mahella australiensis DSM 15567.</title>
        <authorList>
            <consortium name="US DOE Joint Genome Institute (JGI-PGF)"/>
            <person name="Lucas S."/>
            <person name="Copeland A."/>
            <person name="Lapidus A."/>
            <person name="Bruce D."/>
            <person name="Goodwin L."/>
            <person name="Pitluck S."/>
            <person name="Kyrpides N."/>
            <person name="Mavromatis K."/>
            <person name="Pagani I."/>
            <person name="Ivanova N."/>
            <person name="Teshima H."/>
            <person name="Brettin T."/>
            <person name="Detter J.C."/>
            <person name="Han C."/>
            <person name="Tapia R."/>
            <person name="Land M."/>
            <person name="Hauser L."/>
            <person name="Markowitz V."/>
            <person name="Cheng J.-F."/>
            <person name="Hugenholtz P."/>
            <person name="Woyke T."/>
            <person name="Wu D."/>
            <person name="Spring S."/>
            <person name="Pukall R."/>
            <person name="Steenblock K."/>
            <person name="Schneider S."/>
            <person name="Klenk H.-P."/>
            <person name="Eisen J.A."/>
        </authorList>
    </citation>
    <scope>NUCLEOTIDE SEQUENCE [LARGE SCALE GENOMIC DNA]</scope>
    <source>
        <strain evidence="7">DSM 15567 / CIP 107919 / 50-1 BON</strain>
    </source>
</reference>
<dbReference type="GO" id="GO:0043487">
    <property type="term" value="P:regulation of RNA stability"/>
    <property type="evidence" value="ECO:0007669"/>
    <property type="project" value="TreeGrafter"/>
</dbReference>
<protein>
    <recommendedName>
        <fullName evidence="3">RNA-binding protein Hfq</fullName>
    </recommendedName>
</protein>
<keyword evidence="7" id="KW-1185">Reference proteome</keyword>
<reference evidence="6 7" key="2">
    <citation type="journal article" date="2011" name="Stand. Genomic Sci.">
        <title>Complete genome sequence of Mahella australiensis type strain (50-1 BON).</title>
        <authorList>
            <person name="Sikorski J."/>
            <person name="Teshima H."/>
            <person name="Nolan M."/>
            <person name="Lucas S."/>
            <person name="Hammon N."/>
            <person name="Deshpande S."/>
            <person name="Cheng J.F."/>
            <person name="Pitluck S."/>
            <person name="Liolios K."/>
            <person name="Pagani I."/>
            <person name="Ivanova N."/>
            <person name="Huntemann M."/>
            <person name="Mavromatis K."/>
            <person name="Ovchinikova G."/>
            <person name="Pati A."/>
            <person name="Tapia R."/>
            <person name="Han C."/>
            <person name="Goodwin L."/>
            <person name="Chen A."/>
            <person name="Palaniappan K."/>
            <person name="Land M."/>
            <person name="Hauser L."/>
            <person name="Ngatchou-Djao O.D."/>
            <person name="Rohde M."/>
            <person name="Pukall R."/>
            <person name="Spring S."/>
            <person name="Abt B."/>
            <person name="Goker M."/>
            <person name="Detter J.C."/>
            <person name="Woyke T."/>
            <person name="Bristow J."/>
            <person name="Markowitz V."/>
            <person name="Hugenholtz P."/>
            <person name="Eisen J.A."/>
            <person name="Kyrpides N.C."/>
            <person name="Klenk H.P."/>
            <person name="Lapidus A."/>
        </authorList>
    </citation>
    <scope>NUCLEOTIDE SEQUENCE [LARGE SCALE GENOMIC DNA]</scope>
    <source>
        <strain evidence="7">DSM 15567 / CIP 107919 / 50-1 BON</strain>
    </source>
</reference>
<evidence type="ECO:0000256" key="1">
    <source>
        <dbReference type="ARBA" id="ARBA00022884"/>
    </source>
</evidence>
<proteinExistence type="inferred from homology"/>
<name>F4A0K0_MAHA5</name>
<feature type="region of interest" description="Disordered" evidence="4">
    <location>
        <begin position="76"/>
        <end position="98"/>
    </location>
</feature>
<evidence type="ECO:0000256" key="4">
    <source>
        <dbReference type="SAM" id="MobiDB-lite"/>
    </source>
</evidence>
<dbReference type="GO" id="GO:0006355">
    <property type="term" value="P:regulation of DNA-templated transcription"/>
    <property type="evidence" value="ECO:0007669"/>
    <property type="project" value="InterPro"/>
</dbReference>
<dbReference type="OrthoDB" id="9799751at2"/>
<gene>
    <name evidence="3" type="primary">hfq</name>
    <name evidence="6" type="ordered locus">Mahau_0676</name>
</gene>
<sequence length="98" mass="11109">MTTNKTIVLQDVFLNQVRKERIPVTIYLTNGFQLRGLVKGFDSFTVILDNEGRQMLVYKHAISTITPARSVSFAPNYNNPSMQANYSPVAQPTDEKEE</sequence>
<dbReference type="InterPro" id="IPR005001">
    <property type="entry name" value="Hfq"/>
</dbReference>
<dbReference type="STRING" id="697281.Mahau_0676"/>
<evidence type="ECO:0000313" key="7">
    <source>
        <dbReference type="Proteomes" id="UP000008457"/>
    </source>
</evidence>
<dbReference type="NCBIfam" id="NF001602">
    <property type="entry name" value="PRK00395.1"/>
    <property type="match status" value="1"/>
</dbReference>
<organism evidence="6 7">
    <name type="scientific">Mahella australiensis (strain DSM 15567 / CIP 107919 / 50-1 BON)</name>
    <dbReference type="NCBI Taxonomy" id="697281"/>
    <lineage>
        <taxon>Bacteria</taxon>
        <taxon>Bacillati</taxon>
        <taxon>Bacillota</taxon>
        <taxon>Clostridia</taxon>
        <taxon>Thermoanaerobacterales</taxon>
        <taxon>Thermoanaerobacterales Family IV. Incertae Sedis</taxon>
        <taxon>Mahella</taxon>
    </lineage>
</organism>
<dbReference type="GO" id="GO:0045974">
    <property type="term" value="P:regulation of translation, ncRNA-mediated"/>
    <property type="evidence" value="ECO:0007669"/>
    <property type="project" value="TreeGrafter"/>
</dbReference>
<keyword evidence="1 3" id="KW-0694">RNA-binding</keyword>
<dbReference type="GO" id="GO:0005829">
    <property type="term" value="C:cytosol"/>
    <property type="evidence" value="ECO:0007669"/>
    <property type="project" value="TreeGrafter"/>
</dbReference>
<dbReference type="InterPro" id="IPR047575">
    <property type="entry name" value="Sm"/>
</dbReference>
<dbReference type="GO" id="GO:0003723">
    <property type="term" value="F:RNA binding"/>
    <property type="evidence" value="ECO:0007669"/>
    <property type="project" value="UniProtKB-UniRule"/>
</dbReference>
<dbReference type="AlphaFoldDB" id="F4A0K0"/>
<dbReference type="InterPro" id="IPR010920">
    <property type="entry name" value="LSM_dom_sf"/>
</dbReference>
<dbReference type="PROSITE" id="PS52002">
    <property type="entry name" value="SM"/>
    <property type="match status" value="1"/>
</dbReference>
<dbReference type="EMBL" id="CP002360">
    <property type="protein sequence ID" value="AEE95879.1"/>
    <property type="molecule type" value="Genomic_DNA"/>
</dbReference>
<evidence type="ECO:0000313" key="6">
    <source>
        <dbReference type="EMBL" id="AEE95879.1"/>
    </source>
</evidence>
<dbReference type="Proteomes" id="UP000008457">
    <property type="component" value="Chromosome"/>
</dbReference>
<comment type="subunit">
    <text evidence="3">Homohexamer.</text>
</comment>
<dbReference type="HOGENOM" id="CLU_113688_0_2_9"/>
<dbReference type="SUPFAM" id="SSF50182">
    <property type="entry name" value="Sm-like ribonucleoproteins"/>
    <property type="match status" value="1"/>
</dbReference>
<dbReference type="Gene3D" id="2.30.30.100">
    <property type="match status" value="1"/>
</dbReference>
<dbReference type="NCBIfam" id="TIGR02383">
    <property type="entry name" value="Hfq"/>
    <property type="match status" value="1"/>
</dbReference>
<dbReference type="eggNOG" id="COG1923">
    <property type="taxonomic scope" value="Bacteria"/>
</dbReference>
<dbReference type="CDD" id="cd01716">
    <property type="entry name" value="Hfq"/>
    <property type="match status" value="1"/>
</dbReference>